<evidence type="ECO:0000256" key="1">
    <source>
        <dbReference type="SAM" id="MobiDB-lite"/>
    </source>
</evidence>
<reference evidence="2 3" key="1">
    <citation type="submission" date="2020-04" db="EMBL/GenBank/DDBJ databases">
        <title>Chromosome-level genome assembly of a cyprinid fish Onychostoma macrolepis by integration of Nanopore Sequencing, Bionano and Hi-C technology.</title>
        <authorList>
            <person name="Wang D."/>
        </authorList>
    </citation>
    <scope>NUCLEOTIDE SEQUENCE [LARGE SCALE GENOMIC DNA]</scope>
    <source>
        <strain evidence="2">SWU-2019</strain>
        <tissue evidence="2">Muscle</tissue>
    </source>
</reference>
<dbReference type="EMBL" id="JAAMOB010000005">
    <property type="protein sequence ID" value="KAF4113912.1"/>
    <property type="molecule type" value="Genomic_DNA"/>
</dbReference>
<sequence length="188" mass="19993">MATEAIYEHPALPITAMEVFPKQLVVVAAEAFSESLANLIRSTRQILTTLAVATKYGIPEEEPPESAMEEVGSKSVQGTAVPAPAPEGAVSESAPERAVPEPTPEKASLVEFCLVLSCPACRAPGLPPPSATQLVLCCACEIAGVEWLHRMFLSGHRCLPQDITCTVPSPLWPTAIRGWTLRPLSQPA</sequence>
<name>A0A7J6D405_9TELE</name>
<accession>A0A7J6D405</accession>
<protein>
    <submittedName>
        <fullName evidence="2">Uncharacterized protein</fullName>
    </submittedName>
</protein>
<organism evidence="2 3">
    <name type="scientific">Onychostoma macrolepis</name>
    <dbReference type="NCBI Taxonomy" id="369639"/>
    <lineage>
        <taxon>Eukaryota</taxon>
        <taxon>Metazoa</taxon>
        <taxon>Chordata</taxon>
        <taxon>Craniata</taxon>
        <taxon>Vertebrata</taxon>
        <taxon>Euteleostomi</taxon>
        <taxon>Actinopterygii</taxon>
        <taxon>Neopterygii</taxon>
        <taxon>Teleostei</taxon>
        <taxon>Ostariophysi</taxon>
        <taxon>Cypriniformes</taxon>
        <taxon>Cyprinidae</taxon>
        <taxon>Acrossocheilinae</taxon>
        <taxon>Onychostoma</taxon>
    </lineage>
</organism>
<keyword evidence="3" id="KW-1185">Reference proteome</keyword>
<proteinExistence type="predicted"/>
<gene>
    <name evidence="2" type="ORF">G5714_006457</name>
</gene>
<evidence type="ECO:0000313" key="2">
    <source>
        <dbReference type="EMBL" id="KAF4113912.1"/>
    </source>
</evidence>
<comment type="caution">
    <text evidence="2">The sequence shown here is derived from an EMBL/GenBank/DDBJ whole genome shotgun (WGS) entry which is preliminary data.</text>
</comment>
<dbReference type="Proteomes" id="UP000579812">
    <property type="component" value="Unassembled WGS sequence"/>
</dbReference>
<evidence type="ECO:0000313" key="3">
    <source>
        <dbReference type="Proteomes" id="UP000579812"/>
    </source>
</evidence>
<dbReference type="AlphaFoldDB" id="A0A7J6D405"/>
<feature type="region of interest" description="Disordered" evidence="1">
    <location>
        <begin position="60"/>
        <end position="102"/>
    </location>
</feature>